<sequence length="193" mass="21854">MEFSESDPIPISMPIPIPIDLFVSKKHDKTHKNGDSYFLNSDDKIVYKVNRRSSTDSSSSSSTQRVLRDAEGTPLISIHSHHKGCWQCYKGDGESKDFLFRVLRTKNTLTRTELEVFLVAEDLPDSPPDLKVKGFPFQKSCTIYKGNDIVAQTSLMYKLNQIFVKRGKFRLTIFPGSVDHAFVVALIVIFLHG</sequence>
<gene>
    <name evidence="3" type="ORF">F8388_009692</name>
    <name evidence="2" type="ORF">G4B88_008715</name>
</gene>
<dbReference type="InterPro" id="IPR025659">
    <property type="entry name" value="Tubby-like_C"/>
</dbReference>
<dbReference type="PANTHER" id="PTHR31087:SF85">
    <property type="entry name" value="PROTEIN LURP-ONE-RELATED 7"/>
    <property type="match status" value="1"/>
</dbReference>
<dbReference type="Gene3D" id="2.40.160.200">
    <property type="entry name" value="LURP1-related"/>
    <property type="match status" value="1"/>
</dbReference>
<dbReference type="AlphaFoldDB" id="A0A7J6H518"/>
<dbReference type="PANTHER" id="PTHR31087">
    <property type="match status" value="1"/>
</dbReference>
<evidence type="ECO:0000313" key="3">
    <source>
        <dbReference type="EMBL" id="KAF4389559.1"/>
    </source>
</evidence>
<evidence type="ECO:0008006" key="6">
    <source>
        <dbReference type="Google" id="ProtNLM"/>
    </source>
</evidence>
<dbReference type="Proteomes" id="UP000583929">
    <property type="component" value="Unassembled WGS sequence"/>
</dbReference>
<protein>
    <recommendedName>
        <fullName evidence="6">Protein LURP-one-related 7</fullName>
    </recommendedName>
</protein>
<evidence type="ECO:0000256" key="1">
    <source>
        <dbReference type="ARBA" id="ARBA00005437"/>
    </source>
</evidence>
<accession>A0A7J6H518</accession>
<evidence type="ECO:0000313" key="2">
    <source>
        <dbReference type="EMBL" id="KAF4380564.1"/>
    </source>
</evidence>
<name>A0A7J6H518_CANSA</name>
<dbReference type="SUPFAM" id="SSF54518">
    <property type="entry name" value="Tubby C-terminal domain-like"/>
    <property type="match status" value="1"/>
</dbReference>
<dbReference type="Proteomes" id="UP000525078">
    <property type="component" value="Unassembled WGS sequence"/>
</dbReference>
<organism evidence="3 4">
    <name type="scientific">Cannabis sativa</name>
    <name type="common">Hemp</name>
    <name type="synonym">Marijuana</name>
    <dbReference type="NCBI Taxonomy" id="3483"/>
    <lineage>
        <taxon>Eukaryota</taxon>
        <taxon>Viridiplantae</taxon>
        <taxon>Streptophyta</taxon>
        <taxon>Embryophyta</taxon>
        <taxon>Tracheophyta</taxon>
        <taxon>Spermatophyta</taxon>
        <taxon>Magnoliopsida</taxon>
        <taxon>eudicotyledons</taxon>
        <taxon>Gunneridae</taxon>
        <taxon>Pentapetalae</taxon>
        <taxon>rosids</taxon>
        <taxon>fabids</taxon>
        <taxon>Rosales</taxon>
        <taxon>Cannabaceae</taxon>
        <taxon>Cannabis</taxon>
    </lineage>
</organism>
<proteinExistence type="inferred from homology"/>
<keyword evidence="5" id="KW-1185">Reference proteome</keyword>
<comment type="caution">
    <text evidence="3">The sequence shown here is derived from an EMBL/GenBank/DDBJ whole genome shotgun (WGS) entry which is preliminary data.</text>
</comment>
<dbReference type="InterPro" id="IPR038595">
    <property type="entry name" value="LOR_sf"/>
</dbReference>
<reference evidence="4 5" key="1">
    <citation type="journal article" date="2020" name="bioRxiv">
        <title>Sequence and annotation of 42 cannabis genomes reveals extensive copy number variation in cannabinoid synthesis and pathogen resistance genes.</title>
        <authorList>
            <person name="Mckernan K.J."/>
            <person name="Helbert Y."/>
            <person name="Kane L.T."/>
            <person name="Ebling H."/>
            <person name="Zhang L."/>
            <person name="Liu B."/>
            <person name="Eaton Z."/>
            <person name="Mclaughlin S."/>
            <person name="Kingan S."/>
            <person name="Baybayan P."/>
            <person name="Concepcion G."/>
            <person name="Jordan M."/>
            <person name="Riva A."/>
            <person name="Barbazuk W."/>
            <person name="Harkins T."/>
        </authorList>
    </citation>
    <scope>NUCLEOTIDE SEQUENCE [LARGE SCALE GENOMIC DNA]</scope>
    <source>
        <strain evidence="4 5">cv. Jamaican Lion 4</strain>
        <strain evidence="2">Father</strain>
        <strain evidence="3">Mother</strain>
        <tissue evidence="3">Leaf</tissue>
    </source>
</reference>
<dbReference type="Pfam" id="PF04525">
    <property type="entry name" value="LOR"/>
    <property type="match status" value="1"/>
</dbReference>
<dbReference type="InterPro" id="IPR007612">
    <property type="entry name" value="LOR"/>
</dbReference>
<evidence type="ECO:0000313" key="5">
    <source>
        <dbReference type="Proteomes" id="UP000583929"/>
    </source>
</evidence>
<dbReference type="EMBL" id="JAATIP010000031">
    <property type="protein sequence ID" value="KAF4389559.1"/>
    <property type="molecule type" value="Genomic_DNA"/>
</dbReference>
<evidence type="ECO:0000313" key="4">
    <source>
        <dbReference type="Proteomes" id="UP000525078"/>
    </source>
</evidence>
<dbReference type="EMBL" id="JAATIQ010000118">
    <property type="protein sequence ID" value="KAF4380564.1"/>
    <property type="molecule type" value="Genomic_DNA"/>
</dbReference>
<comment type="similarity">
    <text evidence="1">Belongs to the LOR family.</text>
</comment>